<feature type="compositionally biased region" description="Polar residues" evidence="7">
    <location>
        <begin position="451"/>
        <end position="473"/>
    </location>
</feature>
<proteinExistence type="predicted"/>
<sequence>MVLKKNDQTADLCQAADDSEDPSSTLEASEWRRDQKGLGQGNDANFNNKKTDIANEVLCSGTDKNDRSGSCENGLVNNLGQGVEAVDLRNNPGSLGLDYDMEDGHLESRKNSQSSEATIQRLSASPSDSFHGQNEKVMQSYEVKVCDICGDAGREDLLAVCSRCSDGAEHTYCMRVMLEKVPEGDWFCEECKYNEELEARRQEPVKLGSTERSKSLGRTSSVNSDPSTKLDNKDSLFERSKLKTVSLSKQLSAKRSGDSIEAGPTAKKQVFESSAGSPTALSPSRVPVLSRDSSLKNTDKTKGKLTNQYSTGTESAGDSSESTRSPTKNSHILKGNFAKSNSFGSSNLKATVKVSEEVVQKQRQGGVDAKDGLGKLIGKSTSFKGLGRSSLTEPKVKMLSPKCAPVQELKGQKQVRDRGSFERKNSIKSDHSFPVQSAANSSKRLPRVENISVSNSRDYKNAQSDGKSTSLSKQACNLAHKSPESMGSSGTLKSSNVPSFVVFLFKFLIVFLSGEAKRLSGTSIRGSGTSSSAEAKPSHGSLKEGPALNSLRTADGSLVGTNGAKADGHDNQTEKALEDNVGRSRHGVNGALISGNRRGVSSDVSLSRVKDGMHEENKLKAAIEAAMQKKQHIFKKNKIPEKLNELSVAISQGNQEGDAVLNQPMDLIAEEAVHARDAGLFSNTSNSFKHTSVSTAKEFKVYPADVVLSSEEDSVLTSSAIPEQEAVWQGGFEIHRNGKLSDVCGGFQAHLSSCASGKVLEVVSKLPQKIVFNEVSRPCAWPIQFKEAGPSEDNIALYFFAKDLESYMRSYKNMLEYMMKHDLALKGNVNGVELLIFPSNQLSHRSQRWNTLYFMWGVFRGRRARCSDDRNASLERPEISVSVANMVPRDKDVSATCLSEDTCLQRPAVEDLSVSGNDTVVPRCEAPVLDGSSLQKSGSLSNGDCSDQGFNVGRTNLSSPTSQGDLDKITEKCSSVLGTEACSVSRTAALEDQNRQDPCVILKHQQSTHSGNNLHEPKKSLSDLVSEKRDISSDSFKVLMESKQEDCSASTLEEQEVLHTVCNKIYEKSENHLKQEDQCVNNIQENGCQAKLENSVEQVDKNHSVWKNDEVKLNWNGGLKQEGFVDINVSVDGSMEALPVLQCSPKRHSDEDSKPTIEATSVIPCQKRPWAEMKDGSEGSEQACISKRLKEDDDLYSCDRRSIPSAFSDRFAAQMRDVSTSSRTENTSNEAVDGKSTLVNPESAERCFFLVDPHAVQSNSSEDHSSPWKASLLGNENRLPDGSPNLELALGVEKKQSRKGVLPFYAGIVDRKGPDRPPDLPSPKEEDEDASASLSLSLAFPFSGKESPVRP</sequence>
<dbReference type="InterPro" id="IPR019787">
    <property type="entry name" value="Znf_PHD-finger"/>
</dbReference>
<reference evidence="9" key="1">
    <citation type="journal article" date="2017" name="Nature">
        <title>The genome of Chenopodium quinoa.</title>
        <authorList>
            <person name="Jarvis D.E."/>
            <person name="Ho Y.S."/>
            <person name="Lightfoot D.J."/>
            <person name="Schmoeckel S.M."/>
            <person name="Li B."/>
            <person name="Borm T.J.A."/>
            <person name="Ohyanagi H."/>
            <person name="Mineta K."/>
            <person name="Michell C.T."/>
            <person name="Saber N."/>
            <person name="Kharbatia N.M."/>
            <person name="Rupper R.R."/>
            <person name="Sharp A.R."/>
            <person name="Dally N."/>
            <person name="Boughton B.A."/>
            <person name="Woo Y.H."/>
            <person name="Gao G."/>
            <person name="Schijlen E.G.W.M."/>
            <person name="Guo X."/>
            <person name="Momin A.A."/>
            <person name="Negrao S."/>
            <person name="Al-Babili S."/>
            <person name="Gehring C."/>
            <person name="Roessner U."/>
            <person name="Jung C."/>
            <person name="Murphy K."/>
            <person name="Arold S.T."/>
            <person name="Gojobori T."/>
            <person name="van der Linden C.G."/>
            <person name="van Loo E.N."/>
            <person name="Jellen E.N."/>
            <person name="Maughan P.J."/>
            <person name="Tester M."/>
        </authorList>
    </citation>
    <scope>NUCLEOTIDE SEQUENCE [LARGE SCALE GENOMIC DNA]</scope>
    <source>
        <strain evidence="9">cv. PI 614886</strain>
    </source>
</reference>
<dbReference type="InterPro" id="IPR013083">
    <property type="entry name" value="Znf_RING/FYVE/PHD"/>
</dbReference>
<feature type="region of interest" description="Disordered" evidence="7">
    <location>
        <begin position="202"/>
        <end position="235"/>
    </location>
</feature>
<dbReference type="PANTHER" id="PTHR33304">
    <property type="match status" value="1"/>
</dbReference>
<feature type="compositionally biased region" description="Polar residues" evidence="7">
    <location>
        <begin position="304"/>
        <end position="330"/>
    </location>
</feature>
<keyword evidence="10" id="KW-1185">Reference proteome</keyword>
<organism evidence="9 10">
    <name type="scientific">Chenopodium quinoa</name>
    <name type="common">Quinoa</name>
    <dbReference type="NCBI Taxonomy" id="63459"/>
    <lineage>
        <taxon>Eukaryota</taxon>
        <taxon>Viridiplantae</taxon>
        <taxon>Streptophyta</taxon>
        <taxon>Embryophyta</taxon>
        <taxon>Tracheophyta</taxon>
        <taxon>Spermatophyta</taxon>
        <taxon>Magnoliopsida</taxon>
        <taxon>eudicotyledons</taxon>
        <taxon>Gunneridae</taxon>
        <taxon>Pentapetalae</taxon>
        <taxon>Caryophyllales</taxon>
        <taxon>Chenopodiaceae</taxon>
        <taxon>Chenopodioideae</taxon>
        <taxon>Atripliceae</taxon>
        <taxon>Chenopodium</taxon>
    </lineage>
</organism>
<feature type="compositionally biased region" description="Polar residues" evidence="7">
    <location>
        <begin position="434"/>
        <end position="443"/>
    </location>
</feature>
<evidence type="ECO:0000256" key="4">
    <source>
        <dbReference type="ARBA" id="ARBA00023015"/>
    </source>
</evidence>
<keyword evidence="3" id="KW-0862">Zinc</keyword>
<evidence type="ECO:0000259" key="8">
    <source>
        <dbReference type="PROSITE" id="PS50016"/>
    </source>
</evidence>
<dbReference type="GO" id="GO:0008270">
    <property type="term" value="F:zinc ion binding"/>
    <property type="evidence" value="ECO:0007669"/>
    <property type="project" value="UniProtKB-KW"/>
</dbReference>
<dbReference type="SMART" id="SM00249">
    <property type="entry name" value="PHD"/>
    <property type="match status" value="1"/>
</dbReference>
<feature type="compositionally biased region" description="Basic and acidic residues" evidence="7">
    <location>
        <begin position="293"/>
        <end position="302"/>
    </location>
</feature>
<protein>
    <recommendedName>
        <fullName evidence="8">PHD-type domain-containing protein</fullName>
    </recommendedName>
</protein>
<evidence type="ECO:0000256" key="7">
    <source>
        <dbReference type="SAM" id="MobiDB-lite"/>
    </source>
</evidence>
<evidence type="ECO:0000256" key="6">
    <source>
        <dbReference type="PROSITE-ProRule" id="PRU00146"/>
    </source>
</evidence>
<evidence type="ECO:0000313" key="10">
    <source>
        <dbReference type="Proteomes" id="UP000596660"/>
    </source>
</evidence>
<dbReference type="Pfam" id="PF00628">
    <property type="entry name" value="PHD"/>
    <property type="match status" value="1"/>
</dbReference>
<accession>A0A803KST3</accession>
<keyword evidence="2 6" id="KW-0863">Zinc-finger</keyword>
<dbReference type="GO" id="GO:0140566">
    <property type="term" value="F:histone reader activity"/>
    <property type="evidence" value="ECO:0007669"/>
    <property type="project" value="InterPro"/>
</dbReference>
<feature type="compositionally biased region" description="Basic and acidic residues" evidence="7">
    <location>
        <begin position="410"/>
        <end position="431"/>
    </location>
</feature>
<feature type="compositionally biased region" description="Low complexity" evidence="7">
    <location>
        <begin position="521"/>
        <end position="532"/>
    </location>
</feature>
<dbReference type="PANTHER" id="PTHR33304:SF9">
    <property type="entry name" value="RING_FYVE_PHD ZINC FINGER SUPERFAMILY PROTEIN"/>
    <property type="match status" value="1"/>
</dbReference>
<feature type="compositionally biased region" description="Polar residues" evidence="7">
    <location>
        <begin position="111"/>
        <end position="132"/>
    </location>
</feature>
<feature type="region of interest" description="Disordered" evidence="7">
    <location>
        <begin position="521"/>
        <end position="554"/>
    </location>
</feature>
<feature type="region of interest" description="Disordered" evidence="7">
    <location>
        <begin position="106"/>
        <end position="134"/>
    </location>
</feature>
<dbReference type="Gene3D" id="3.30.40.10">
    <property type="entry name" value="Zinc/RING finger domain, C3HC4 (zinc finger)"/>
    <property type="match status" value="1"/>
</dbReference>
<dbReference type="InterPro" id="IPR001965">
    <property type="entry name" value="Znf_PHD"/>
</dbReference>
<dbReference type="GO" id="GO:0034244">
    <property type="term" value="P:negative regulation of transcription elongation by RNA polymerase II"/>
    <property type="evidence" value="ECO:0007669"/>
    <property type="project" value="InterPro"/>
</dbReference>
<dbReference type="SUPFAM" id="SSF57903">
    <property type="entry name" value="FYVE/PHD zinc finger"/>
    <property type="match status" value="1"/>
</dbReference>
<reference evidence="9" key="2">
    <citation type="submission" date="2021-03" db="UniProtKB">
        <authorList>
            <consortium name="EnsemblPlants"/>
        </authorList>
    </citation>
    <scope>IDENTIFICATION</scope>
</reference>
<feature type="compositionally biased region" description="Polar residues" evidence="7">
    <location>
        <begin position="216"/>
        <end position="227"/>
    </location>
</feature>
<dbReference type="Gramene" id="AUR62002091-RA">
    <property type="protein sequence ID" value="AUR62002091-RA:cds"/>
    <property type="gene ID" value="AUR62002091"/>
</dbReference>
<feature type="compositionally biased region" description="Basic and acidic residues" evidence="7">
    <location>
        <begin position="1309"/>
        <end position="1324"/>
    </location>
</feature>
<keyword evidence="4" id="KW-0805">Transcription regulation</keyword>
<keyword evidence="1" id="KW-0479">Metal-binding</keyword>
<dbReference type="OMA" id="CGGFQAH"/>
<feature type="region of interest" description="Disordered" evidence="7">
    <location>
        <begin position="1"/>
        <end position="49"/>
    </location>
</feature>
<evidence type="ECO:0000256" key="5">
    <source>
        <dbReference type="ARBA" id="ARBA00023163"/>
    </source>
</evidence>
<evidence type="ECO:0000313" key="9">
    <source>
        <dbReference type="EnsemblPlants" id="AUR62002091-RA:cds"/>
    </source>
</evidence>
<dbReference type="EnsemblPlants" id="AUR62002091-RA">
    <property type="protein sequence ID" value="AUR62002091-RA:cds"/>
    <property type="gene ID" value="AUR62002091"/>
</dbReference>
<name>A0A803KST3_CHEQI</name>
<feature type="region of interest" description="Disordered" evidence="7">
    <location>
        <begin position="1306"/>
        <end position="1351"/>
    </location>
</feature>
<dbReference type="InterPro" id="IPR011011">
    <property type="entry name" value="Znf_FYVE_PHD"/>
</dbReference>
<evidence type="ECO:0000256" key="2">
    <source>
        <dbReference type="ARBA" id="ARBA00022771"/>
    </source>
</evidence>
<dbReference type="Proteomes" id="UP000596660">
    <property type="component" value="Unplaced"/>
</dbReference>
<dbReference type="InterPro" id="IPR049914">
    <property type="entry name" value="PHD1-3/5-6"/>
</dbReference>
<keyword evidence="5" id="KW-0804">Transcription</keyword>
<feature type="region of interest" description="Disordered" evidence="7">
    <location>
        <begin position="405"/>
        <end position="473"/>
    </location>
</feature>
<dbReference type="PROSITE" id="PS50016">
    <property type="entry name" value="ZF_PHD_2"/>
    <property type="match status" value="1"/>
</dbReference>
<dbReference type="InterPro" id="IPR056280">
    <property type="entry name" value="AIPP2-like_SPOC"/>
</dbReference>
<feature type="region of interest" description="Disordered" evidence="7">
    <location>
        <begin position="1216"/>
        <end position="1237"/>
    </location>
</feature>
<feature type="region of interest" description="Disordered" evidence="7">
    <location>
        <begin position="248"/>
        <end position="339"/>
    </location>
</feature>
<feature type="compositionally biased region" description="Polar residues" evidence="7">
    <location>
        <begin position="271"/>
        <end position="282"/>
    </location>
</feature>
<evidence type="ECO:0000256" key="1">
    <source>
        <dbReference type="ARBA" id="ARBA00022723"/>
    </source>
</evidence>
<feature type="region of interest" description="Disordered" evidence="7">
    <location>
        <begin position="1257"/>
        <end position="1285"/>
    </location>
</feature>
<feature type="domain" description="PHD-type" evidence="8">
    <location>
        <begin position="143"/>
        <end position="194"/>
    </location>
</feature>
<feature type="compositionally biased region" description="Basic and acidic residues" evidence="7">
    <location>
        <begin position="202"/>
        <end position="214"/>
    </location>
</feature>
<evidence type="ECO:0000256" key="3">
    <source>
        <dbReference type="ARBA" id="ARBA00022833"/>
    </source>
</evidence>
<feature type="compositionally biased region" description="Low complexity" evidence="7">
    <location>
        <begin position="1219"/>
        <end position="1230"/>
    </location>
</feature>
<dbReference type="Pfam" id="PF23121">
    <property type="entry name" value="SPOC_AIPP2"/>
    <property type="match status" value="1"/>
</dbReference>